<protein>
    <submittedName>
        <fullName evidence="2">Uncharacterized protein</fullName>
    </submittedName>
</protein>
<feature type="region of interest" description="Disordered" evidence="1">
    <location>
        <begin position="1"/>
        <end position="70"/>
    </location>
</feature>
<name>A0A4C1VAI1_EUMVA</name>
<sequence>MAVGNSKVQGTITFNIKPRSGPRADTADSEAIPRRSVSPAPVRNARKSTPRHKFQMKNVTAGPFPTQSSAEISIPAASRGNGERLNKSALTPLIP</sequence>
<gene>
    <name evidence="2" type="ORF">EVAR_19036_1</name>
</gene>
<reference evidence="2 3" key="1">
    <citation type="journal article" date="2019" name="Commun. Biol.">
        <title>The bagworm genome reveals a unique fibroin gene that provides high tensile strength.</title>
        <authorList>
            <person name="Kono N."/>
            <person name="Nakamura H."/>
            <person name="Ohtoshi R."/>
            <person name="Tomita M."/>
            <person name="Numata K."/>
            <person name="Arakawa K."/>
        </authorList>
    </citation>
    <scope>NUCLEOTIDE SEQUENCE [LARGE SCALE GENOMIC DNA]</scope>
</reference>
<feature type="compositionally biased region" description="Basic residues" evidence="1">
    <location>
        <begin position="44"/>
        <end position="55"/>
    </location>
</feature>
<keyword evidence="3" id="KW-1185">Reference proteome</keyword>
<dbReference type="Proteomes" id="UP000299102">
    <property type="component" value="Unassembled WGS sequence"/>
</dbReference>
<evidence type="ECO:0000256" key="1">
    <source>
        <dbReference type="SAM" id="MobiDB-lite"/>
    </source>
</evidence>
<organism evidence="2 3">
    <name type="scientific">Eumeta variegata</name>
    <name type="common">Bagworm moth</name>
    <name type="synonym">Eumeta japonica</name>
    <dbReference type="NCBI Taxonomy" id="151549"/>
    <lineage>
        <taxon>Eukaryota</taxon>
        <taxon>Metazoa</taxon>
        <taxon>Ecdysozoa</taxon>
        <taxon>Arthropoda</taxon>
        <taxon>Hexapoda</taxon>
        <taxon>Insecta</taxon>
        <taxon>Pterygota</taxon>
        <taxon>Neoptera</taxon>
        <taxon>Endopterygota</taxon>
        <taxon>Lepidoptera</taxon>
        <taxon>Glossata</taxon>
        <taxon>Ditrysia</taxon>
        <taxon>Tineoidea</taxon>
        <taxon>Psychidae</taxon>
        <taxon>Oiketicinae</taxon>
        <taxon>Eumeta</taxon>
    </lineage>
</organism>
<comment type="caution">
    <text evidence="2">The sequence shown here is derived from an EMBL/GenBank/DDBJ whole genome shotgun (WGS) entry which is preliminary data.</text>
</comment>
<feature type="compositionally biased region" description="Polar residues" evidence="1">
    <location>
        <begin position="1"/>
        <end position="14"/>
    </location>
</feature>
<proteinExistence type="predicted"/>
<evidence type="ECO:0000313" key="2">
    <source>
        <dbReference type="EMBL" id="GBP34645.1"/>
    </source>
</evidence>
<evidence type="ECO:0000313" key="3">
    <source>
        <dbReference type="Proteomes" id="UP000299102"/>
    </source>
</evidence>
<accession>A0A4C1VAI1</accession>
<feature type="region of interest" description="Disordered" evidence="1">
    <location>
        <begin position="76"/>
        <end position="95"/>
    </location>
</feature>
<dbReference type="AlphaFoldDB" id="A0A4C1VAI1"/>
<dbReference type="EMBL" id="BGZK01000291">
    <property type="protein sequence ID" value="GBP34645.1"/>
    <property type="molecule type" value="Genomic_DNA"/>
</dbReference>